<evidence type="ECO:0000256" key="2">
    <source>
        <dbReference type="ARBA" id="ARBA00004245"/>
    </source>
</evidence>
<dbReference type="Pfam" id="PF25828">
    <property type="entry name" value="CC_Cfap43"/>
    <property type="match status" value="1"/>
</dbReference>
<keyword evidence="4" id="KW-0853">WD repeat</keyword>
<accession>A0A182SQW1</accession>
<evidence type="ECO:0000256" key="8">
    <source>
        <dbReference type="ARBA" id="ARBA00023273"/>
    </source>
</evidence>
<dbReference type="PANTHER" id="PTHR14885">
    <property type="entry name" value="CILIA- AND FLAGELLA-ASSOCIATED PROTEIN 43-RELATED"/>
    <property type="match status" value="1"/>
</dbReference>
<evidence type="ECO:0000256" key="7">
    <source>
        <dbReference type="ARBA" id="ARBA00023212"/>
    </source>
</evidence>
<dbReference type="VEuPathDB" id="VectorBase:AMAM011601"/>
<evidence type="ECO:0000256" key="4">
    <source>
        <dbReference type="ARBA" id="ARBA00022574"/>
    </source>
</evidence>
<dbReference type="Proteomes" id="UP000075901">
    <property type="component" value="Unassembled WGS sequence"/>
</dbReference>
<evidence type="ECO:0000256" key="3">
    <source>
        <dbReference type="ARBA" id="ARBA00022490"/>
    </source>
</evidence>
<protein>
    <submittedName>
        <fullName evidence="10">Uncharacterized protein</fullName>
    </submittedName>
</protein>
<comment type="subcellular location">
    <subcellularLocation>
        <location evidence="1">Cell projection</location>
        <location evidence="1">Cilium</location>
    </subcellularLocation>
    <subcellularLocation>
        <location evidence="2">Cytoplasm</location>
        <location evidence="2">Cytoskeleton</location>
    </subcellularLocation>
</comment>
<keyword evidence="3" id="KW-0963">Cytoplasm</keyword>
<keyword evidence="5" id="KW-0677">Repeat</keyword>
<keyword evidence="11" id="KW-1185">Reference proteome</keyword>
<evidence type="ECO:0000256" key="1">
    <source>
        <dbReference type="ARBA" id="ARBA00004138"/>
    </source>
</evidence>
<reference evidence="11" key="1">
    <citation type="submission" date="2013-09" db="EMBL/GenBank/DDBJ databases">
        <title>The Genome Sequence of Anopheles maculatus species B.</title>
        <authorList>
            <consortium name="The Broad Institute Genomics Platform"/>
            <person name="Neafsey D.E."/>
            <person name="Besansky N."/>
            <person name="Howell P."/>
            <person name="Walton C."/>
            <person name="Young S.K."/>
            <person name="Zeng Q."/>
            <person name="Gargeya S."/>
            <person name="Fitzgerald M."/>
            <person name="Haas B."/>
            <person name="Abouelleil A."/>
            <person name="Allen A.W."/>
            <person name="Alvarado L."/>
            <person name="Arachchi H.M."/>
            <person name="Berlin A.M."/>
            <person name="Chapman S.B."/>
            <person name="Gainer-Dewar J."/>
            <person name="Goldberg J."/>
            <person name="Griggs A."/>
            <person name="Gujja S."/>
            <person name="Hansen M."/>
            <person name="Howarth C."/>
            <person name="Imamovic A."/>
            <person name="Ireland A."/>
            <person name="Larimer J."/>
            <person name="McCowan C."/>
            <person name="Murphy C."/>
            <person name="Pearson M."/>
            <person name="Poon T.W."/>
            <person name="Priest M."/>
            <person name="Roberts A."/>
            <person name="Saif S."/>
            <person name="Shea T."/>
            <person name="Sisk P."/>
            <person name="Sykes S."/>
            <person name="Wortman J."/>
            <person name="Nusbaum C."/>
            <person name="Birren B."/>
        </authorList>
    </citation>
    <scope>NUCLEOTIDE SEQUENCE [LARGE SCALE GENOMIC DNA]</scope>
    <source>
        <strain evidence="11">maculatus3</strain>
    </source>
</reference>
<keyword evidence="7" id="KW-0206">Cytoskeleton</keyword>
<dbReference type="GO" id="GO:0005930">
    <property type="term" value="C:axoneme"/>
    <property type="evidence" value="ECO:0007669"/>
    <property type="project" value="TreeGrafter"/>
</dbReference>
<feature type="coiled-coil region" evidence="9">
    <location>
        <begin position="156"/>
        <end position="190"/>
    </location>
</feature>
<reference evidence="10" key="2">
    <citation type="submission" date="2020-05" db="UniProtKB">
        <authorList>
            <consortium name="EnsemblMetazoa"/>
        </authorList>
    </citation>
    <scope>IDENTIFICATION</scope>
    <source>
        <strain evidence="10">maculatus3</strain>
    </source>
</reference>
<proteinExistence type="predicted"/>
<evidence type="ECO:0000313" key="10">
    <source>
        <dbReference type="EnsemblMetazoa" id="AMAM011601-PA"/>
    </source>
</evidence>
<evidence type="ECO:0000256" key="9">
    <source>
        <dbReference type="SAM" id="Coils"/>
    </source>
</evidence>
<dbReference type="PANTHER" id="PTHR14885:SF1">
    <property type="entry name" value="CILIA- AND FLAGELLA-ASSOCIATED PROTEIN 43"/>
    <property type="match status" value="1"/>
</dbReference>
<dbReference type="EnsemblMetazoa" id="AMAM011601-RA">
    <property type="protein sequence ID" value="AMAM011601-PA"/>
    <property type="gene ID" value="AMAM011601"/>
</dbReference>
<organism evidence="10 11">
    <name type="scientific">Anopheles maculatus</name>
    <dbReference type="NCBI Taxonomy" id="74869"/>
    <lineage>
        <taxon>Eukaryota</taxon>
        <taxon>Metazoa</taxon>
        <taxon>Ecdysozoa</taxon>
        <taxon>Arthropoda</taxon>
        <taxon>Hexapoda</taxon>
        <taxon>Insecta</taxon>
        <taxon>Pterygota</taxon>
        <taxon>Neoptera</taxon>
        <taxon>Endopterygota</taxon>
        <taxon>Diptera</taxon>
        <taxon>Nematocera</taxon>
        <taxon>Culicoidea</taxon>
        <taxon>Culicidae</taxon>
        <taxon>Anophelinae</taxon>
        <taxon>Anopheles</taxon>
        <taxon>Anopheles maculatus group</taxon>
    </lineage>
</organism>
<sequence length="308" mass="36460">MELERQERERRQRELLADDFKDRALVVMMDGVLEHRWEDEIKKSLPLPQCLEIGKELQHYNETDIREVKEYEEQSKTLYQERLRYRKMLQDELQELAISLDEQIKRFNTSVAKLTMQKIIIESAIRQEEMRILRATLYNHARLIYGANANGLRTQIDQISEYMDQLTDVLNEFQEKAADYRNTYDTLRTKDRLLDKQFKINFSDTAQSALVDQAYKIFKRRPKTQLRSIVTVSVFQDMAKRIVAKKTAGTHGNLLLPKECQDYLSHCDSLDQTSNCPAGMDSSLWQTLIKMRRIKIESEFRVSSGEYW</sequence>
<evidence type="ECO:0000256" key="6">
    <source>
        <dbReference type="ARBA" id="ARBA00023054"/>
    </source>
</evidence>
<name>A0A182SQW1_9DIPT</name>
<dbReference type="GO" id="GO:0060271">
    <property type="term" value="P:cilium assembly"/>
    <property type="evidence" value="ECO:0007669"/>
    <property type="project" value="TreeGrafter"/>
</dbReference>
<dbReference type="AlphaFoldDB" id="A0A182SQW1"/>
<keyword evidence="6 9" id="KW-0175">Coiled coil</keyword>
<keyword evidence="8" id="KW-0966">Cell projection</keyword>
<evidence type="ECO:0000313" key="11">
    <source>
        <dbReference type="Proteomes" id="UP000075901"/>
    </source>
</evidence>
<evidence type="ECO:0000256" key="5">
    <source>
        <dbReference type="ARBA" id="ARBA00022737"/>
    </source>
</evidence>